<protein>
    <submittedName>
        <fullName evidence="2">Uncharacterized protein</fullName>
    </submittedName>
</protein>
<accession>A0A1L2BWZ9</accession>
<proteinExistence type="predicted"/>
<keyword evidence="1" id="KW-1133">Transmembrane helix</keyword>
<reference evidence="3" key="1">
    <citation type="submission" date="2015-12" db="EMBL/GenBank/DDBJ databases">
        <authorList>
            <person name="Sencilo A."/>
            <person name="Bamford D.H."/>
            <person name="Roine E."/>
        </authorList>
    </citation>
    <scope>NUCLEOTIDE SEQUENCE [LARGE SCALE GENOMIC DNA]</scope>
</reference>
<sequence length="31" mass="3803">MLKAGLLWEIWLYSRYFCLGAWAILIQYNYC</sequence>
<evidence type="ECO:0000313" key="2">
    <source>
        <dbReference type="EMBL" id="ALY07553.1"/>
    </source>
</evidence>
<dbReference type="EMBL" id="KU230356">
    <property type="protein sequence ID" value="ALY07553.1"/>
    <property type="molecule type" value="Genomic_DNA"/>
</dbReference>
<keyword evidence="1" id="KW-0812">Transmembrane</keyword>
<keyword evidence="1" id="KW-0472">Membrane</keyword>
<evidence type="ECO:0000313" key="3">
    <source>
        <dbReference type="Proteomes" id="UP000225722"/>
    </source>
</evidence>
<organism evidence="2 3">
    <name type="scientific">Nodularia phage vB_NpeS-2AV2</name>
    <dbReference type="NCBI Taxonomy" id="1777122"/>
    <lineage>
        <taxon>Viruses</taxon>
        <taxon>Duplodnaviria</taxon>
        <taxon>Heunggongvirae</taxon>
        <taxon>Uroviricota</taxon>
        <taxon>Caudoviricetes</taxon>
        <taxon>Ravarandavirus</taxon>
        <taxon>Ravarandavirus rv2AV2</taxon>
    </lineage>
</organism>
<evidence type="ECO:0000256" key="1">
    <source>
        <dbReference type="SAM" id="Phobius"/>
    </source>
</evidence>
<feature type="transmembrane region" description="Helical" evidence="1">
    <location>
        <begin position="12"/>
        <end position="30"/>
    </location>
</feature>
<name>A0A1L2BWZ9_9CAUD</name>
<keyword evidence="3" id="KW-1185">Reference proteome</keyword>
<dbReference type="Proteomes" id="UP000225722">
    <property type="component" value="Segment"/>
</dbReference>
<gene>
    <name evidence="2" type="ORF">2AV2_101</name>
</gene>